<dbReference type="Proteomes" id="UP000030108">
    <property type="component" value="Unassembled WGS sequence"/>
</dbReference>
<sequence>MKFDPETVEIGKYHETQGKLIGGKTLDWNDHHRHPKDPVTSHSASRHDTPQTICGLLRCVVLILPEAFALASSANPQLVSISDKLDTLLSNLDREPSISPPPALAELGNKLDKVTQDIQNATEIWQTVPARSCARSPPPPSAPANTVAPLGPTQTDLSRNRRIQSQGCFILVEPTSDALRKNFDSLNARVLAQKAELAWDLAWNAIKGMEVALKRKLTNKPKIVFKAAHRLC</sequence>
<accession>X8JWZ1</accession>
<organism evidence="2 3">
    <name type="scientific">Rhizoctonia solani AG-3 Rhs1AP</name>
    <dbReference type="NCBI Taxonomy" id="1086054"/>
    <lineage>
        <taxon>Eukaryota</taxon>
        <taxon>Fungi</taxon>
        <taxon>Dikarya</taxon>
        <taxon>Basidiomycota</taxon>
        <taxon>Agaricomycotina</taxon>
        <taxon>Agaricomycetes</taxon>
        <taxon>Cantharellales</taxon>
        <taxon>Ceratobasidiaceae</taxon>
        <taxon>Rhizoctonia</taxon>
    </lineage>
</organism>
<protein>
    <submittedName>
        <fullName evidence="2">Uncharacterized protein</fullName>
    </submittedName>
</protein>
<comment type="caution">
    <text evidence="2">The sequence shown here is derived from an EMBL/GenBank/DDBJ whole genome shotgun (WGS) entry which is preliminary data.</text>
</comment>
<reference evidence="3" key="1">
    <citation type="journal article" date="2014" name="Genome Announc.">
        <title>Draft genome sequence of the plant-pathogenic soil fungus Rhizoctonia solani anastomosis group 3 strain Rhs1AP.</title>
        <authorList>
            <person name="Cubeta M.A."/>
            <person name="Thomas E."/>
            <person name="Dean R.A."/>
            <person name="Jabaji S."/>
            <person name="Neate S.M."/>
            <person name="Tavantzis S."/>
            <person name="Toda T."/>
            <person name="Vilgalys R."/>
            <person name="Bharathan N."/>
            <person name="Fedorova-Abrams N."/>
            <person name="Pakala S.B."/>
            <person name="Pakala S.M."/>
            <person name="Zafar N."/>
            <person name="Joardar V."/>
            <person name="Losada L."/>
            <person name="Nierman W.C."/>
        </authorList>
    </citation>
    <scope>NUCLEOTIDE SEQUENCE [LARGE SCALE GENOMIC DNA]</scope>
    <source>
        <strain evidence="3">AG-3</strain>
    </source>
</reference>
<feature type="non-terminal residue" evidence="2">
    <location>
        <position position="232"/>
    </location>
</feature>
<evidence type="ECO:0000256" key="1">
    <source>
        <dbReference type="SAM" id="MobiDB-lite"/>
    </source>
</evidence>
<gene>
    <name evidence="2" type="ORF">RSOL_556440</name>
</gene>
<evidence type="ECO:0000313" key="3">
    <source>
        <dbReference type="Proteomes" id="UP000030108"/>
    </source>
</evidence>
<evidence type="ECO:0000313" key="2">
    <source>
        <dbReference type="EMBL" id="EUC67706.1"/>
    </source>
</evidence>
<feature type="region of interest" description="Disordered" evidence="1">
    <location>
        <begin position="131"/>
        <end position="155"/>
    </location>
</feature>
<dbReference type="AlphaFoldDB" id="X8JWZ1"/>
<dbReference type="EMBL" id="JATN01000138">
    <property type="protein sequence ID" value="EUC67706.1"/>
    <property type="molecule type" value="Genomic_DNA"/>
</dbReference>
<feature type="region of interest" description="Disordered" evidence="1">
    <location>
        <begin position="24"/>
        <end position="47"/>
    </location>
</feature>
<dbReference type="OrthoDB" id="10550768at2759"/>
<name>X8JWZ1_9AGAM</name>
<proteinExistence type="predicted"/>